<organism evidence="2 3">
    <name type="scientific">Chromobacterium phragmitis</name>
    <dbReference type="NCBI Taxonomy" id="2202141"/>
    <lineage>
        <taxon>Bacteria</taxon>
        <taxon>Pseudomonadati</taxon>
        <taxon>Pseudomonadota</taxon>
        <taxon>Betaproteobacteria</taxon>
        <taxon>Neisseriales</taxon>
        <taxon>Chromobacteriaceae</taxon>
        <taxon>Chromobacterium</taxon>
    </lineage>
</organism>
<dbReference type="Proteomes" id="UP001462502">
    <property type="component" value="Unassembled WGS sequence"/>
</dbReference>
<evidence type="ECO:0000313" key="3">
    <source>
        <dbReference type="Proteomes" id="UP001462502"/>
    </source>
</evidence>
<sequence>MMILFSDNHNFKKQNFPALFKTLDNNSILYEFDQSNTELKSSWGRYSTSNNQEHSIHDYSDLINEQSFGIHLYPIYKFELLFICASDEEWIALGEHCEKATIRFFMTKYPEKLNQLRFISKFWLEHWRDCFSTKKPTIGISFGGNTIYTRAFCEIAKINQIPSFITEHFFTGTDFYFEKRYESITNNSLLKSKSYTKRKLAQQANHIHSIQKLSLAKNKNVIQPSYQSFHKKDYCLVIAQVSNDFAILSDRNKYKNSIQFYIDFINKFLTSTKRNIVIKTHPYEKRKNSEGRAITFEILHNFIGNLPQEQQERISLVEDYSIHGLIDNCKYAITLNSQSAFDVVARGKPIACFGNPFYGHHGFTYDFDTIDAFFKEQPIALTTDQLTLFWEYMSVCFSHLIGESDSIKIQTLLDIHKIPKNKTSHNQISRANSKEPSIASDKNQITRNKPSANISPYGAVSKRKLRKLIKNPKAFFLDSKSNLLNKIGQLIK</sequence>
<gene>
    <name evidence="2" type="ORF">ABI908_16675</name>
</gene>
<dbReference type="InterPro" id="IPR007833">
    <property type="entry name" value="Capsule_polysaccharide_synth"/>
</dbReference>
<dbReference type="RefSeq" id="WP_347949986.1">
    <property type="nucleotide sequence ID" value="NZ_CP158160.1"/>
</dbReference>
<evidence type="ECO:0000256" key="1">
    <source>
        <dbReference type="SAM" id="MobiDB-lite"/>
    </source>
</evidence>
<accession>A0ABV0IYT3</accession>
<feature type="compositionally biased region" description="Polar residues" evidence="1">
    <location>
        <begin position="424"/>
        <end position="454"/>
    </location>
</feature>
<reference evidence="2 3" key="1">
    <citation type="submission" date="2024-05" db="EMBL/GenBank/DDBJ databases">
        <authorList>
            <person name="De Oliveira J.P."/>
            <person name="Noriler S.A."/>
            <person name="De Oliveira A.G."/>
            <person name="Sipoli D.S."/>
        </authorList>
    </citation>
    <scope>NUCLEOTIDE SEQUENCE [LARGE SCALE GENOMIC DNA]</scope>
    <source>
        <strain evidence="2 3">LABIM192</strain>
    </source>
</reference>
<evidence type="ECO:0000313" key="2">
    <source>
        <dbReference type="EMBL" id="MEO9385735.1"/>
    </source>
</evidence>
<evidence type="ECO:0008006" key="4">
    <source>
        <dbReference type="Google" id="ProtNLM"/>
    </source>
</evidence>
<comment type="caution">
    <text evidence="2">The sequence shown here is derived from an EMBL/GenBank/DDBJ whole genome shotgun (WGS) entry which is preliminary data.</text>
</comment>
<protein>
    <recommendedName>
        <fullName evidence="4">Capsule biosynthesis protein</fullName>
    </recommendedName>
</protein>
<keyword evidence="3" id="KW-1185">Reference proteome</keyword>
<feature type="region of interest" description="Disordered" evidence="1">
    <location>
        <begin position="424"/>
        <end position="456"/>
    </location>
</feature>
<dbReference type="Gene3D" id="3.40.50.12580">
    <property type="match status" value="1"/>
</dbReference>
<dbReference type="EMBL" id="JBDXMI010000001">
    <property type="protein sequence ID" value="MEO9385735.1"/>
    <property type="molecule type" value="Genomic_DNA"/>
</dbReference>
<dbReference type="Pfam" id="PF05159">
    <property type="entry name" value="Capsule_synth"/>
    <property type="match status" value="1"/>
</dbReference>
<proteinExistence type="predicted"/>
<name>A0ABV0IYT3_9NEIS</name>
<dbReference type="InterPro" id="IPR043148">
    <property type="entry name" value="TagF_C"/>
</dbReference>